<dbReference type="InterPro" id="IPR036161">
    <property type="entry name" value="RPB6/omega-like_sf"/>
</dbReference>
<keyword evidence="6 11" id="KW-0548">Nucleotidyltransferase</keyword>
<dbReference type="Gene3D" id="3.90.940.10">
    <property type="match status" value="1"/>
</dbReference>
<keyword evidence="5 11" id="KW-0808">Transferase</keyword>
<dbReference type="PANTHER" id="PTHR34476">
    <property type="entry name" value="DNA-DIRECTED RNA POLYMERASE SUBUNIT OMEGA"/>
    <property type="match status" value="1"/>
</dbReference>
<comment type="caution">
    <text evidence="12">The sequence shown here is derived from an EMBL/GenBank/DDBJ whole genome shotgun (WGS) entry which is preliminary data.</text>
</comment>
<accession>A0ABY0IMV2</accession>
<evidence type="ECO:0000256" key="7">
    <source>
        <dbReference type="ARBA" id="ARBA00023163"/>
    </source>
</evidence>
<evidence type="ECO:0000256" key="1">
    <source>
        <dbReference type="ARBA" id="ARBA00006711"/>
    </source>
</evidence>
<evidence type="ECO:0000256" key="10">
    <source>
        <dbReference type="ARBA" id="ARBA00048552"/>
    </source>
</evidence>
<evidence type="ECO:0000256" key="9">
    <source>
        <dbReference type="ARBA" id="ARBA00030998"/>
    </source>
</evidence>
<evidence type="ECO:0000313" key="12">
    <source>
        <dbReference type="EMBL" id="RZF23206.1"/>
    </source>
</evidence>
<dbReference type="Pfam" id="PF01192">
    <property type="entry name" value="RNA_pol_Rpb6"/>
    <property type="match status" value="1"/>
</dbReference>
<dbReference type="NCBIfam" id="TIGR00690">
    <property type="entry name" value="rpoZ"/>
    <property type="match status" value="1"/>
</dbReference>
<evidence type="ECO:0000256" key="8">
    <source>
        <dbReference type="ARBA" id="ARBA00029924"/>
    </source>
</evidence>
<dbReference type="SUPFAM" id="SSF63562">
    <property type="entry name" value="RPB6/omega subunit-like"/>
    <property type="match status" value="1"/>
</dbReference>
<evidence type="ECO:0000256" key="6">
    <source>
        <dbReference type="ARBA" id="ARBA00022695"/>
    </source>
</evidence>
<dbReference type="EMBL" id="QDKL01000001">
    <property type="protein sequence ID" value="RZF23206.1"/>
    <property type="molecule type" value="Genomic_DNA"/>
</dbReference>
<protein>
    <recommendedName>
        <fullName evidence="3 11">DNA-directed RNA polymerase subunit omega</fullName>
        <shortName evidence="11">RNAP omega subunit</shortName>
        <ecNumber evidence="2 11">2.7.7.6</ecNumber>
    </recommendedName>
    <alternativeName>
        <fullName evidence="9 11">RNA polymerase omega subunit</fullName>
    </alternativeName>
    <alternativeName>
        <fullName evidence="8 11">Transcriptase subunit omega</fullName>
    </alternativeName>
</protein>
<keyword evidence="13" id="KW-1185">Reference proteome</keyword>
<dbReference type="RefSeq" id="WP_021267614.1">
    <property type="nucleotide sequence ID" value="NZ_QDKL01000001.1"/>
</dbReference>
<dbReference type="InterPro" id="IPR003716">
    <property type="entry name" value="DNA-dir_RNA_pol_omega"/>
</dbReference>
<evidence type="ECO:0000256" key="11">
    <source>
        <dbReference type="HAMAP-Rule" id="MF_00366"/>
    </source>
</evidence>
<evidence type="ECO:0000313" key="13">
    <source>
        <dbReference type="Proteomes" id="UP000443582"/>
    </source>
</evidence>
<dbReference type="PANTHER" id="PTHR34476:SF1">
    <property type="entry name" value="DNA-DIRECTED RNA POLYMERASE SUBUNIT OMEGA"/>
    <property type="match status" value="1"/>
</dbReference>
<dbReference type="HAMAP" id="MF_00366">
    <property type="entry name" value="RNApol_bact_RpoZ"/>
    <property type="match status" value="1"/>
</dbReference>
<comment type="similarity">
    <text evidence="1 11">Belongs to the RNA polymerase subunit omega family.</text>
</comment>
<reference evidence="13" key="1">
    <citation type="journal article" date="2019" name="Int. J. Syst. Evol. Microbiol.">
        <title>Halobacteriovorax valvorus sp. nov., a novel prokaryotic predator isolated from coastal seawater of China.</title>
        <authorList>
            <person name="Chen M.-X."/>
        </authorList>
    </citation>
    <scope>NUCLEOTIDE SEQUENCE [LARGE SCALE GENOMIC DNA]</scope>
    <source>
        <strain evidence="13">BL9</strain>
    </source>
</reference>
<organism evidence="12 13">
    <name type="scientific">Halobacteriovorax vibrionivorans</name>
    <dbReference type="NCBI Taxonomy" id="2152716"/>
    <lineage>
        <taxon>Bacteria</taxon>
        <taxon>Pseudomonadati</taxon>
        <taxon>Bdellovibrionota</taxon>
        <taxon>Bacteriovoracia</taxon>
        <taxon>Bacteriovoracales</taxon>
        <taxon>Halobacteriovoraceae</taxon>
        <taxon>Halobacteriovorax</taxon>
    </lineage>
</organism>
<comment type="catalytic activity">
    <reaction evidence="10 11">
        <text>RNA(n) + a ribonucleoside 5'-triphosphate = RNA(n+1) + diphosphate</text>
        <dbReference type="Rhea" id="RHEA:21248"/>
        <dbReference type="Rhea" id="RHEA-COMP:14527"/>
        <dbReference type="Rhea" id="RHEA-COMP:17342"/>
        <dbReference type="ChEBI" id="CHEBI:33019"/>
        <dbReference type="ChEBI" id="CHEBI:61557"/>
        <dbReference type="ChEBI" id="CHEBI:140395"/>
        <dbReference type="EC" id="2.7.7.6"/>
    </reaction>
</comment>
<dbReference type="Proteomes" id="UP000443582">
    <property type="component" value="Unassembled WGS sequence"/>
</dbReference>
<keyword evidence="7 11" id="KW-0804">Transcription</keyword>
<name>A0ABY0IMV2_9BACT</name>
<dbReference type="GO" id="GO:0000428">
    <property type="term" value="C:DNA-directed RNA polymerase complex"/>
    <property type="evidence" value="ECO:0007669"/>
    <property type="project" value="UniProtKB-KW"/>
</dbReference>
<dbReference type="EC" id="2.7.7.6" evidence="2 11"/>
<evidence type="ECO:0000256" key="5">
    <source>
        <dbReference type="ARBA" id="ARBA00022679"/>
    </source>
</evidence>
<dbReference type="InterPro" id="IPR006110">
    <property type="entry name" value="Pol_omega/Rpo6/RPB6"/>
</dbReference>
<evidence type="ECO:0000256" key="2">
    <source>
        <dbReference type="ARBA" id="ARBA00012418"/>
    </source>
</evidence>
<dbReference type="GO" id="GO:0003899">
    <property type="term" value="F:DNA-directed RNA polymerase activity"/>
    <property type="evidence" value="ECO:0007669"/>
    <property type="project" value="UniProtKB-EC"/>
</dbReference>
<evidence type="ECO:0000256" key="4">
    <source>
        <dbReference type="ARBA" id="ARBA00022478"/>
    </source>
</evidence>
<comment type="function">
    <text evidence="11">Promotes RNA polymerase assembly. Latches the N- and C-terminal regions of the beta' subunit thereby facilitating its interaction with the beta and alpha subunits.</text>
</comment>
<gene>
    <name evidence="11" type="primary">rpoZ</name>
    <name evidence="12" type="ORF">DAY19_05400</name>
</gene>
<dbReference type="SMART" id="SM01409">
    <property type="entry name" value="RNA_pol_Rpb6"/>
    <property type="match status" value="1"/>
</dbReference>
<sequence length="70" mass="7940">MARITIEDCLEKVENRYELVHLAAKRVKQLRDGADQLVKSKNKDVVTALREIAAGKVKHAPVSEYDSDEF</sequence>
<evidence type="ECO:0000256" key="3">
    <source>
        <dbReference type="ARBA" id="ARBA00013725"/>
    </source>
</evidence>
<keyword evidence="4 11" id="KW-0240">DNA-directed RNA polymerase</keyword>
<comment type="subunit">
    <text evidence="11">The RNAP catalytic core consists of 2 alpha, 1 beta, 1 beta' and 1 omega subunit. When a sigma factor is associated with the core the holoenzyme is formed, which can initiate transcription.</text>
</comment>
<proteinExistence type="inferred from homology"/>